<dbReference type="KEGG" id="bmeg:BG04_3555"/>
<reference evidence="6 7" key="1">
    <citation type="journal article" date="2015" name="Genome Announc.">
        <title>Complete genome sequences for 35 biothreat assay-relevant bacillus species.</title>
        <authorList>
            <person name="Johnson S.L."/>
            <person name="Daligault H.E."/>
            <person name="Davenport K.W."/>
            <person name="Jaissle J."/>
            <person name="Frey K.G."/>
            <person name="Ladner J.T."/>
            <person name="Broomall S.M."/>
            <person name="Bishop-Lilly K.A."/>
            <person name="Bruce D.C."/>
            <person name="Gibbons H.S."/>
            <person name="Coyne S.R."/>
            <person name="Lo C.C."/>
            <person name="Meincke L."/>
            <person name="Munk A.C."/>
            <person name="Koroleva G.I."/>
            <person name="Rosenzweig C.N."/>
            <person name="Palacios G.F."/>
            <person name="Redden C.L."/>
            <person name="Minogue T.D."/>
            <person name="Chain P.S."/>
        </authorList>
    </citation>
    <scope>NUCLEOTIDE SEQUENCE [LARGE SCALE GENOMIC DNA]</scope>
    <source>
        <strain evidence="7">ATCC 14581 / DSM 32 / JCM 2506 / NBRC 15308 / NCIMB 9376 / NCTC 10342 / NRRL B-14308 / VKM B-512</strain>
    </source>
</reference>
<comment type="subcellular location">
    <subcellularLocation>
        <location evidence="1">Cell membrane</location>
        <topology evidence="1">Multi-pass membrane protein</topology>
    </subcellularLocation>
</comment>
<dbReference type="AlphaFoldDB" id="A0A0B6AS21"/>
<gene>
    <name evidence="6" type="ORF">BG04_3555</name>
</gene>
<dbReference type="GO" id="GO:0022857">
    <property type="term" value="F:transmembrane transporter activity"/>
    <property type="evidence" value="ECO:0007669"/>
    <property type="project" value="InterPro"/>
</dbReference>
<evidence type="ECO:0000256" key="1">
    <source>
        <dbReference type="ARBA" id="ARBA00004651"/>
    </source>
</evidence>
<evidence type="ECO:0000256" key="3">
    <source>
        <dbReference type="ARBA" id="ARBA00022692"/>
    </source>
</evidence>
<dbReference type="EMBL" id="CP009920">
    <property type="protein sequence ID" value="AJI22659.1"/>
    <property type="molecule type" value="Genomic_DNA"/>
</dbReference>
<dbReference type="PANTHER" id="PTHR32196:SF72">
    <property type="entry name" value="RIBOSE IMPORT PERMEASE PROTEIN RBSC"/>
    <property type="match status" value="1"/>
</dbReference>
<evidence type="ECO:0000256" key="5">
    <source>
        <dbReference type="ARBA" id="ARBA00023136"/>
    </source>
</evidence>
<dbReference type="HOGENOM" id="CLU_028880_4_3_9"/>
<keyword evidence="5" id="KW-0472">Membrane</keyword>
<dbReference type="RefSeq" id="WP_034653545.1">
    <property type="nucleotide sequence ID" value="NZ_BCVB01000003.1"/>
</dbReference>
<evidence type="ECO:0000313" key="6">
    <source>
        <dbReference type="EMBL" id="AJI22659.1"/>
    </source>
</evidence>
<dbReference type="Proteomes" id="UP000031829">
    <property type="component" value="Chromosome"/>
</dbReference>
<dbReference type="Pfam" id="PF02653">
    <property type="entry name" value="BPD_transp_2"/>
    <property type="match status" value="1"/>
</dbReference>
<dbReference type="CDD" id="cd06579">
    <property type="entry name" value="TM_PBP1_transp_AraH_like"/>
    <property type="match status" value="1"/>
</dbReference>
<evidence type="ECO:0000256" key="2">
    <source>
        <dbReference type="ARBA" id="ARBA00022475"/>
    </source>
</evidence>
<accession>A0A0B6AS21</accession>
<name>A0A0B6AS21_PRIM2</name>
<dbReference type="GO" id="GO:0005886">
    <property type="term" value="C:plasma membrane"/>
    <property type="evidence" value="ECO:0007669"/>
    <property type="project" value="UniProtKB-SubCell"/>
</dbReference>
<sequence length="344" mass="36545">MSAEYVTEPVAKPKRKISVFDFFYKYGTVLMIFVIMIIFSIATPNFLTGENISDILRSISIVTLIALGVTISLTVNGLDLSVGSTAGLATILSASMLVLHRQEIAVAIIVPIIASLVIGLVNAFLVVKVKIPDILATLSMMFIVQGILLTYTKGSAIYTNMPLPGGDRAPGIFIPSFLALGQGHLLGIPVPVIIMLLTVLLVHIVFSYTKFGRFFYVTGGNIEAARLSGVPVNRYRMYAYMFSGLLAGIGGVVLAARIGVGEVNAGSPFLMDAVAATYIGFSVFGAGKPNVFGTLIGSILIGVLLNGLTMLNVPYYMQDIIKGAVLAGALALTYYRSKQTSTAV</sequence>
<evidence type="ECO:0000313" key="7">
    <source>
        <dbReference type="Proteomes" id="UP000031829"/>
    </source>
</evidence>
<keyword evidence="2" id="KW-1003">Cell membrane</keyword>
<proteinExistence type="predicted"/>
<evidence type="ECO:0000256" key="4">
    <source>
        <dbReference type="ARBA" id="ARBA00022989"/>
    </source>
</evidence>
<keyword evidence="4" id="KW-1133">Transmembrane helix</keyword>
<dbReference type="InterPro" id="IPR001851">
    <property type="entry name" value="ABC_transp_permease"/>
</dbReference>
<dbReference type="GeneID" id="93641611"/>
<protein>
    <submittedName>
        <fullName evidence="6">Branched-chain amino acid transport system / permease component family protein</fullName>
    </submittedName>
</protein>
<organism evidence="6 7">
    <name type="scientific">Priestia megaterium (strain ATCC 14581 / DSM 32 / CCUG 1817 / JCM 2506 / NBRC 15308 / NCIMB 9376 / NCTC 10342 / NRRL B-14308 / VKM B-512 / Ford 19)</name>
    <name type="common">Bacillus megaterium</name>
    <dbReference type="NCBI Taxonomy" id="1348623"/>
    <lineage>
        <taxon>Bacteria</taxon>
        <taxon>Bacillati</taxon>
        <taxon>Bacillota</taxon>
        <taxon>Bacilli</taxon>
        <taxon>Bacillales</taxon>
        <taxon>Bacillaceae</taxon>
        <taxon>Priestia</taxon>
    </lineage>
</organism>
<keyword evidence="3" id="KW-0812">Transmembrane</keyword>
<dbReference type="PANTHER" id="PTHR32196">
    <property type="entry name" value="ABC TRANSPORTER PERMEASE PROTEIN YPHD-RELATED-RELATED"/>
    <property type="match status" value="1"/>
</dbReference>